<gene>
    <name evidence="1" type="ORF">Micbo1qcDRAFT_20682</name>
</gene>
<protein>
    <submittedName>
        <fullName evidence="1">Uncharacterized protein</fullName>
    </submittedName>
</protein>
<dbReference type="AlphaFoldDB" id="A0A136IRQ8"/>
<dbReference type="EMBL" id="KQ964261">
    <property type="protein sequence ID" value="KXJ87607.1"/>
    <property type="molecule type" value="Genomic_DNA"/>
</dbReference>
<dbReference type="InParanoid" id="A0A136IRQ8"/>
<organism evidence="1 2">
    <name type="scientific">Microdochium bolleyi</name>
    <dbReference type="NCBI Taxonomy" id="196109"/>
    <lineage>
        <taxon>Eukaryota</taxon>
        <taxon>Fungi</taxon>
        <taxon>Dikarya</taxon>
        <taxon>Ascomycota</taxon>
        <taxon>Pezizomycotina</taxon>
        <taxon>Sordariomycetes</taxon>
        <taxon>Xylariomycetidae</taxon>
        <taxon>Xylariales</taxon>
        <taxon>Microdochiaceae</taxon>
        <taxon>Microdochium</taxon>
    </lineage>
</organism>
<accession>A0A136IRQ8</accession>
<reference evidence="2" key="1">
    <citation type="submission" date="2016-02" db="EMBL/GenBank/DDBJ databases">
        <title>Draft genome sequence of Microdochium bolleyi, a fungal endophyte of beachgrass.</title>
        <authorList>
            <consortium name="DOE Joint Genome Institute"/>
            <person name="David A.S."/>
            <person name="May G."/>
            <person name="Haridas S."/>
            <person name="Lim J."/>
            <person name="Wang M."/>
            <person name="Labutti K."/>
            <person name="Lipzen A."/>
            <person name="Barry K."/>
            <person name="Grigoriev I.V."/>
        </authorList>
    </citation>
    <scope>NUCLEOTIDE SEQUENCE [LARGE SCALE GENOMIC DNA]</scope>
    <source>
        <strain evidence="2">J235TASD1</strain>
    </source>
</reference>
<sequence>MGRDDRTLLGSFVEIYSYAIAAGCRKALVVTRWGLFLVRGGSSTLHFLLLSGENRGSCVCLLTQVRICDGFLDTSSTPSVMVRRMGKKHFTLSPYWLSRKLGHQSFLSTRASLAYGGRHCQGVEAYPHKVCQAFQPLSFRHVGLGTRTHVQVMTHTIESSTEAAHRGYSY</sequence>
<name>A0A136IRQ8_9PEZI</name>
<proteinExistence type="predicted"/>
<evidence type="ECO:0000313" key="2">
    <source>
        <dbReference type="Proteomes" id="UP000070501"/>
    </source>
</evidence>
<dbReference type="Proteomes" id="UP000070501">
    <property type="component" value="Unassembled WGS sequence"/>
</dbReference>
<keyword evidence="2" id="KW-1185">Reference proteome</keyword>
<evidence type="ECO:0000313" key="1">
    <source>
        <dbReference type="EMBL" id="KXJ87607.1"/>
    </source>
</evidence>